<dbReference type="EMBL" id="CP000077">
    <property type="protein sequence ID" value="AAY81374.1"/>
    <property type="molecule type" value="Genomic_DNA"/>
</dbReference>
<dbReference type="STRING" id="330779.Saci_2080"/>
<dbReference type="PANTHER" id="PTHR35901">
    <property type="entry name" value="RIBONUCLEASE VAPC3"/>
    <property type="match status" value="1"/>
</dbReference>
<dbReference type="PATRIC" id="fig|330779.12.peg.2080"/>
<protein>
    <submittedName>
        <fullName evidence="3">Conserved Crenarchaeal protein</fullName>
    </submittedName>
</protein>
<dbReference type="HOGENOM" id="CLU_121774_5_0_2"/>
<sequence length="122" mass="13933">MKYLFDSSAIFEALKSLGSKAIDVLREESTINLAYYELGNVLWKYRNEINVKTVLDALTGLLSLMNVIDVKLDYQILKESVDKGITYYDAAYLVTSLRMNLTLVSLDRDLIKYGAIRLKEIL</sequence>
<keyword evidence="1" id="KW-0460">Magnesium</keyword>
<proteinExistence type="predicted"/>
<dbReference type="InterPro" id="IPR029060">
    <property type="entry name" value="PIN-like_dom_sf"/>
</dbReference>
<dbReference type="CDD" id="cd09873">
    <property type="entry name" value="PIN_Pae0151-like"/>
    <property type="match status" value="1"/>
</dbReference>
<dbReference type="InterPro" id="IPR044153">
    <property type="entry name" value="PIN_Pae0151-like"/>
</dbReference>
<evidence type="ECO:0000313" key="3">
    <source>
        <dbReference type="EMBL" id="AAY81374.1"/>
    </source>
</evidence>
<keyword evidence="4" id="KW-1185">Reference proteome</keyword>
<name>Q4J757_SULAC</name>
<feature type="domain" description="PIN" evidence="2">
    <location>
        <begin position="3"/>
        <end position="114"/>
    </location>
</feature>
<evidence type="ECO:0000313" key="4">
    <source>
        <dbReference type="Proteomes" id="UP000001018"/>
    </source>
</evidence>
<organism evidence="3 4">
    <name type="scientific">Sulfolobus acidocaldarius (strain ATCC 33909 / DSM 639 / JCM 8929 / NBRC 15157 / NCIMB 11770)</name>
    <dbReference type="NCBI Taxonomy" id="330779"/>
    <lineage>
        <taxon>Archaea</taxon>
        <taxon>Thermoproteota</taxon>
        <taxon>Thermoprotei</taxon>
        <taxon>Sulfolobales</taxon>
        <taxon>Sulfolobaceae</taxon>
        <taxon>Sulfolobus</taxon>
    </lineage>
</organism>
<dbReference type="Proteomes" id="UP000001018">
    <property type="component" value="Chromosome"/>
</dbReference>
<reference evidence="3 4" key="1">
    <citation type="journal article" date="2005" name="J. Bacteriol.">
        <title>The genome of Sulfolobus acidocaldarius, a model organism of the Crenarchaeota.</title>
        <authorList>
            <person name="Chen L."/>
            <person name="Brugger K."/>
            <person name="Skovgaard M."/>
            <person name="Redder P."/>
            <person name="She Q."/>
            <person name="Torarinsson E."/>
            <person name="Greve B."/>
            <person name="Awayez M."/>
            <person name="Zibat A."/>
            <person name="Klenk H.-P."/>
            <person name="Garrett R.A."/>
        </authorList>
    </citation>
    <scope>NUCLEOTIDE SEQUENCE [LARGE SCALE GENOMIC DNA]</scope>
    <source>
        <strain evidence="4">ATCC 33909 / DSM 639 / JCM 8929 / NBRC 15157 / NCIMB 11770</strain>
    </source>
</reference>
<dbReference type="eggNOG" id="arCOG00729">
    <property type="taxonomic scope" value="Archaea"/>
</dbReference>
<dbReference type="InterPro" id="IPR051619">
    <property type="entry name" value="TypeII_TA_RNase_PINc/VapC"/>
</dbReference>
<gene>
    <name evidence="3" type="ordered locus">Saci_2080</name>
</gene>
<dbReference type="AlphaFoldDB" id="Q4J757"/>
<evidence type="ECO:0000256" key="1">
    <source>
        <dbReference type="ARBA" id="ARBA00022842"/>
    </source>
</evidence>
<dbReference type="SUPFAM" id="SSF88723">
    <property type="entry name" value="PIN domain-like"/>
    <property type="match status" value="1"/>
</dbReference>
<dbReference type="Pfam" id="PF01850">
    <property type="entry name" value="PIN"/>
    <property type="match status" value="1"/>
</dbReference>
<dbReference type="InterPro" id="IPR002716">
    <property type="entry name" value="PIN_dom"/>
</dbReference>
<evidence type="ECO:0000259" key="2">
    <source>
        <dbReference type="Pfam" id="PF01850"/>
    </source>
</evidence>
<dbReference type="KEGG" id="sai:Saci_2080"/>
<dbReference type="Gene3D" id="3.40.50.1010">
    <property type="entry name" value="5'-nuclease"/>
    <property type="match status" value="1"/>
</dbReference>
<accession>Q4J757</accession>
<dbReference type="PANTHER" id="PTHR35901:SF1">
    <property type="entry name" value="EXONUCLEASE VAPC9"/>
    <property type="match status" value="1"/>
</dbReference>